<protein>
    <recommendedName>
        <fullName evidence="4">HD domain-containing protein</fullName>
    </recommendedName>
</protein>
<dbReference type="InterPro" id="IPR003607">
    <property type="entry name" value="HD/PDEase_dom"/>
</dbReference>
<reference evidence="2" key="2">
    <citation type="submission" date="2023-06" db="EMBL/GenBank/DDBJ databases">
        <authorList>
            <consortium name="Lawrence Berkeley National Laboratory"/>
            <person name="Haridas S."/>
            <person name="Hensen N."/>
            <person name="Bonometti L."/>
            <person name="Westerberg I."/>
            <person name="Brannstrom I.O."/>
            <person name="Guillou S."/>
            <person name="Cros-Aarteil S."/>
            <person name="Calhoun S."/>
            <person name="Kuo A."/>
            <person name="Mondo S."/>
            <person name="Pangilinan J."/>
            <person name="Riley R."/>
            <person name="Labutti K."/>
            <person name="Andreopoulos B."/>
            <person name="Lipzen A."/>
            <person name="Chen C."/>
            <person name="Yanf M."/>
            <person name="Daum C."/>
            <person name="Ng V."/>
            <person name="Clum A."/>
            <person name="Steindorff A."/>
            <person name="Ohm R."/>
            <person name="Martin F."/>
            <person name="Silar P."/>
            <person name="Natvig D."/>
            <person name="Lalanne C."/>
            <person name="Gautier V."/>
            <person name="Ament-Velasquez S.L."/>
            <person name="Kruys A."/>
            <person name="Hutchinson M.I."/>
            <person name="Powell A.J."/>
            <person name="Barry K."/>
            <person name="Miller A.N."/>
            <person name="Grigoriev I.V."/>
            <person name="Debuchy R."/>
            <person name="Gladieux P."/>
            <person name="Thoren M.H."/>
            <person name="Johannesson H."/>
        </authorList>
    </citation>
    <scope>NUCLEOTIDE SEQUENCE</scope>
    <source>
        <strain evidence="2">CBS 958.72</strain>
    </source>
</reference>
<dbReference type="EMBL" id="JAULSN010000003">
    <property type="protein sequence ID" value="KAK3377367.1"/>
    <property type="molecule type" value="Genomic_DNA"/>
</dbReference>
<gene>
    <name evidence="2" type="ORF">B0T24DRAFT_238871</name>
</gene>
<comment type="caution">
    <text evidence="2">The sequence shown here is derived from an EMBL/GenBank/DDBJ whole genome shotgun (WGS) entry which is preliminary data.</text>
</comment>
<sequence>MHYSNLAGAFFALLLPVTTQAAAVPSYATRSIAGVSVVDTPIVRAAQAFAQAHSADFAYKHIMRSWLFGALIVKHNATLQGAVDLELQAVAALLHDLGWDRSPASPFITSDRRFEVDGAFAARDFVLGNKASSKAWDERRVQLLWDSIALHTEPAISYYKELVVATVSKGIQMDFVGPSFGVTQAEYAAVLRQFPNADFKNGVNETIIWLCQTKPASTYNNWQQEWGQYVGGYEAEAESHKLVNVLLQGLH</sequence>
<evidence type="ECO:0000313" key="2">
    <source>
        <dbReference type="EMBL" id="KAK3377367.1"/>
    </source>
</evidence>
<name>A0AAE0NB17_9PEZI</name>
<organism evidence="2 3">
    <name type="scientific">Lasiosphaeria ovina</name>
    <dbReference type="NCBI Taxonomy" id="92902"/>
    <lineage>
        <taxon>Eukaryota</taxon>
        <taxon>Fungi</taxon>
        <taxon>Dikarya</taxon>
        <taxon>Ascomycota</taxon>
        <taxon>Pezizomycotina</taxon>
        <taxon>Sordariomycetes</taxon>
        <taxon>Sordariomycetidae</taxon>
        <taxon>Sordariales</taxon>
        <taxon>Lasiosphaeriaceae</taxon>
        <taxon>Lasiosphaeria</taxon>
    </lineage>
</organism>
<dbReference type="SUPFAM" id="SSF109604">
    <property type="entry name" value="HD-domain/PDEase-like"/>
    <property type="match status" value="1"/>
</dbReference>
<dbReference type="PANTHER" id="PTHR35569:SF1">
    <property type="entry name" value="CYANAMIDE HYDRATASE DDI2-RELATED"/>
    <property type="match status" value="1"/>
</dbReference>
<dbReference type="PANTHER" id="PTHR35569">
    <property type="entry name" value="CYANAMIDE HYDRATASE DDI2-RELATED"/>
    <property type="match status" value="1"/>
</dbReference>
<evidence type="ECO:0000313" key="3">
    <source>
        <dbReference type="Proteomes" id="UP001287356"/>
    </source>
</evidence>
<dbReference type="Gene3D" id="1.10.3210.10">
    <property type="entry name" value="Hypothetical protein af1432"/>
    <property type="match status" value="1"/>
</dbReference>
<evidence type="ECO:0008006" key="4">
    <source>
        <dbReference type="Google" id="ProtNLM"/>
    </source>
</evidence>
<evidence type="ECO:0000256" key="1">
    <source>
        <dbReference type="SAM" id="SignalP"/>
    </source>
</evidence>
<proteinExistence type="predicted"/>
<feature type="chain" id="PRO_5041974756" description="HD domain-containing protein" evidence="1">
    <location>
        <begin position="22"/>
        <end position="251"/>
    </location>
</feature>
<dbReference type="AlphaFoldDB" id="A0AAE0NB17"/>
<reference evidence="2" key="1">
    <citation type="journal article" date="2023" name="Mol. Phylogenet. Evol.">
        <title>Genome-scale phylogeny and comparative genomics of the fungal order Sordariales.</title>
        <authorList>
            <person name="Hensen N."/>
            <person name="Bonometti L."/>
            <person name="Westerberg I."/>
            <person name="Brannstrom I.O."/>
            <person name="Guillou S."/>
            <person name="Cros-Aarteil S."/>
            <person name="Calhoun S."/>
            <person name="Haridas S."/>
            <person name="Kuo A."/>
            <person name="Mondo S."/>
            <person name="Pangilinan J."/>
            <person name="Riley R."/>
            <person name="LaButti K."/>
            <person name="Andreopoulos B."/>
            <person name="Lipzen A."/>
            <person name="Chen C."/>
            <person name="Yan M."/>
            <person name="Daum C."/>
            <person name="Ng V."/>
            <person name="Clum A."/>
            <person name="Steindorff A."/>
            <person name="Ohm R.A."/>
            <person name="Martin F."/>
            <person name="Silar P."/>
            <person name="Natvig D.O."/>
            <person name="Lalanne C."/>
            <person name="Gautier V."/>
            <person name="Ament-Velasquez S.L."/>
            <person name="Kruys A."/>
            <person name="Hutchinson M.I."/>
            <person name="Powell A.J."/>
            <person name="Barry K."/>
            <person name="Miller A.N."/>
            <person name="Grigoriev I.V."/>
            <person name="Debuchy R."/>
            <person name="Gladieux P."/>
            <person name="Hiltunen Thoren M."/>
            <person name="Johannesson H."/>
        </authorList>
    </citation>
    <scope>NUCLEOTIDE SEQUENCE</scope>
    <source>
        <strain evidence="2">CBS 958.72</strain>
    </source>
</reference>
<dbReference type="Proteomes" id="UP001287356">
    <property type="component" value="Unassembled WGS sequence"/>
</dbReference>
<keyword evidence="1" id="KW-0732">Signal</keyword>
<accession>A0AAE0NB17</accession>
<dbReference type="CDD" id="cd00077">
    <property type="entry name" value="HDc"/>
    <property type="match status" value="1"/>
</dbReference>
<feature type="signal peptide" evidence="1">
    <location>
        <begin position="1"/>
        <end position="21"/>
    </location>
</feature>
<keyword evidence="3" id="KW-1185">Reference proteome</keyword>